<sequence>MYTFNLLSFDSTINNKTNNNVHTSNNKLNIEDCSIKQLKLQIAQILSLPDNSFDIYCQGVQLIGDDKNLNDYEIENEDSLVIIPKIKLPNESSMETSAGLPGKSELHQSSKTIEISATPNEFHRLYWLMKTPEFWRKITQVLPELLLDSSAIGLCEDSVLFCQNHNIKHLTEIVQANPLLYKVVAQVIKEWTSTSNTANSNDLQLSPAAYFLNGSPHLIEPAAPRQPAFNVMPRRITNEDFYRALEQTNRLTTNSRPSNVPSQQTQRTPNRRNVISMDQLRSVLQRTSTNPSTPITTTENPESEPTNAQELLDQMRAMGLTDEIANRQALEATNWDLKAALDLLLG</sequence>
<evidence type="ECO:0000313" key="8">
    <source>
        <dbReference type="Proteomes" id="UP000663877"/>
    </source>
</evidence>
<keyword evidence="7" id="KW-1185">Reference proteome</keyword>
<evidence type="ECO:0000256" key="1">
    <source>
        <dbReference type="SAM" id="MobiDB-lite"/>
    </source>
</evidence>
<gene>
    <name evidence="3" type="ORF">BJG266_LOCUS4198</name>
    <name evidence="4" type="ORF">IZO911_LOCUS9211</name>
    <name evidence="6" type="ORF">KXQ929_LOCUS7750</name>
    <name evidence="5" type="ORF">QVE165_LOCUS10616</name>
</gene>
<evidence type="ECO:0000313" key="3">
    <source>
        <dbReference type="EMBL" id="CAF0782297.1"/>
    </source>
</evidence>
<dbReference type="Proteomes" id="UP000663832">
    <property type="component" value="Unassembled WGS sequence"/>
</dbReference>
<feature type="domain" description="UBA" evidence="2">
    <location>
        <begin position="305"/>
        <end position="346"/>
    </location>
</feature>
<dbReference type="InterPro" id="IPR009060">
    <property type="entry name" value="UBA-like_sf"/>
</dbReference>
<dbReference type="Gene3D" id="3.10.20.90">
    <property type="entry name" value="Phosphatidylinositol 3-kinase Catalytic Subunit, Chain A, domain 1"/>
    <property type="match status" value="1"/>
</dbReference>
<dbReference type="OrthoDB" id="10016665at2759"/>
<dbReference type="InterPro" id="IPR015940">
    <property type="entry name" value="UBA"/>
</dbReference>
<dbReference type="SUPFAM" id="SSF46934">
    <property type="entry name" value="UBA-like"/>
    <property type="match status" value="1"/>
</dbReference>
<accession>A0A813RCP7</accession>
<dbReference type="InterPro" id="IPR000626">
    <property type="entry name" value="Ubiquitin-like_dom"/>
</dbReference>
<dbReference type="Pfam" id="PF00240">
    <property type="entry name" value="ubiquitin"/>
    <property type="match status" value="1"/>
</dbReference>
<dbReference type="Gene3D" id="1.10.8.10">
    <property type="entry name" value="DNA helicase RuvA subunit, C-terminal domain"/>
    <property type="match status" value="1"/>
</dbReference>
<dbReference type="AlphaFoldDB" id="A0A813RCP7"/>
<organism evidence="3 8">
    <name type="scientific">Adineta steineri</name>
    <dbReference type="NCBI Taxonomy" id="433720"/>
    <lineage>
        <taxon>Eukaryota</taxon>
        <taxon>Metazoa</taxon>
        <taxon>Spiralia</taxon>
        <taxon>Gnathifera</taxon>
        <taxon>Rotifera</taxon>
        <taxon>Eurotatoria</taxon>
        <taxon>Bdelloidea</taxon>
        <taxon>Adinetida</taxon>
        <taxon>Adinetidae</taxon>
        <taxon>Adineta</taxon>
    </lineage>
</organism>
<feature type="region of interest" description="Disordered" evidence="1">
    <location>
        <begin position="285"/>
        <end position="306"/>
    </location>
</feature>
<dbReference type="EMBL" id="CAJNOI010000010">
    <property type="protein sequence ID" value="CAF0782297.1"/>
    <property type="molecule type" value="Genomic_DNA"/>
</dbReference>
<dbReference type="SUPFAM" id="SSF54236">
    <property type="entry name" value="Ubiquitin-like"/>
    <property type="match status" value="1"/>
</dbReference>
<dbReference type="EMBL" id="CAJNOM010000050">
    <property type="protein sequence ID" value="CAF0922354.1"/>
    <property type="molecule type" value="Genomic_DNA"/>
</dbReference>
<evidence type="ECO:0000313" key="5">
    <source>
        <dbReference type="EMBL" id="CAF0922354.1"/>
    </source>
</evidence>
<dbReference type="Proteomes" id="UP000663877">
    <property type="component" value="Unassembled WGS sequence"/>
</dbReference>
<proteinExistence type="predicted"/>
<dbReference type="InterPro" id="IPR029071">
    <property type="entry name" value="Ubiquitin-like_domsf"/>
</dbReference>
<dbReference type="PROSITE" id="PS50030">
    <property type="entry name" value="UBA"/>
    <property type="match status" value="1"/>
</dbReference>
<feature type="region of interest" description="Disordered" evidence="1">
    <location>
        <begin position="249"/>
        <end position="273"/>
    </location>
</feature>
<name>A0A813RCP7_9BILA</name>
<dbReference type="EMBL" id="CAJOBB010000324">
    <property type="protein sequence ID" value="CAF3651056.1"/>
    <property type="molecule type" value="Genomic_DNA"/>
</dbReference>
<evidence type="ECO:0000313" key="6">
    <source>
        <dbReference type="EMBL" id="CAF3651056.1"/>
    </source>
</evidence>
<evidence type="ECO:0000313" key="4">
    <source>
        <dbReference type="EMBL" id="CAF0843843.1"/>
    </source>
</evidence>
<reference evidence="3" key="1">
    <citation type="submission" date="2021-02" db="EMBL/GenBank/DDBJ databases">
        <authorList>
            <person name="Nowell W R."/>
        </authorList>
    </citation>
    <scope>NUCLEOTIDE SEQUENCE</scope>
</reference>
<evidence type="ECO:0000313" key="7">
    <source>
        <dbReference type="Proteomes" id="UP000663832"/>
    </source>
</evidence>
<evidence type="ECO:0000259" key="2">
    <source>
        <dbReference type="PROSITE" id="PS50030"/>
    </source>
</evidence>
<feature type="compositionally biased region" description="Low complexity" evidence="1">
    <location>
        <begin position="287"/>
        <end position="306"/>
    </location>
</feature>
<protein>
    <recommendedName>
        <fullName evidence="2">UBA domain-containing protein</fullName>
    </recommendedName>
</protein>
<dbReference type="Proteomes" id="UP000663860">
    <property type="component" value="Unassembled WGS sequence"/>
</dbReference>
<comment type="caution">
    <text evidence="3">The sequence shown here is derived from an EMBL/GenBank/DDBJ whole genome shotgun (WGS) entry which is preliminary data.</text>
</comment>
<dbReference type="EMBL" id="CAJNOE010000064">
    <property type="protein sequence ID" value="CAF0843843.1"/>
    <property type="molecule type" value="Genomic_DNA"/>
</dbReference>
<dbReference type="SMART" id="SM00165">
    <property type="entry name" value="UBA"/>
    <property type="match status" value="1"/>
</dbReference>
<dbReference type="Proteomes" id="UP000663868">
    <property type="component" value="Unassembled WGS sequence"/>
</dbReference>